<evidence type="ECO:0000256" key="6">
    <source>
        <dbReference type="ARBA" id="ARBA00022737"/>
    </source>
</evidence>
<evidence type="ECO:0000256" key="4">
    <source>
        <dbReference type="ARBA" id="ARBA00022525"/>
    </source>
</evidence>
<dbReference type="eggNOG" id="COG2931">
    <property type="taxonomic scope" value="Bacteria"/>
</dbReference>
<keyword evidence="5" id="KW-0800">Toxin</keyword>
<dbReference type="PANTHER" id="PTHR38340">
    <property type="entry name" value="S-LAYER PROTEIN"/>
    <property type="match status" value="1"/>
</dbReference>
<organism evidence="10 11">
    <name type="scientific">Sphingomonas sanxanigenens DSM 19645 = NX02</name>
    <dbReference type="NCBI Taxonomy" id="1123269"/>
    <lineage>
        <taxon>Bacteria</taxon>
        <taxon>Pseudomonadati</taxon>
        <taxon>Pseudomonadota</taxon>
        <taxon>Alphaproteobacteria</taxon>
        <taxon>Sphingomonadales</taxon>
        <taxon>Sphingomonadaceae</taxon>
        <taxon>Sphingomonas</taxon>
    </lineage>
</organism>
<gene>
    <name evidence="10" type="ORF">NX02_17550</name>
</gene>
<accession>W0AB86</accession>
<dbReference type="InterPro" id="IPR018511">
    <property type="entry name" value="Hemolysin-typ_Ca-bd_CS"/>
</dbReference>
<proteinExistence type="predicted"/>
<dbReference type="InterPro" id="IPR003995">
    <property type="entry name" value="RTX_toxin_determinant-A"/>
</dbReference>
<dbReference type="Gene3D" id="2.60.120.380">
    <property type="match status" value="2"/>
</dbReference>
<dbReference type="GO" id="GO:0016020">
    <property type="term" value="C:membrane"/>
    <property type="evidence" value="ECO:0007669"/>
    <property type="project" value="UniProtKB-SubCell"/>
</dbReference>
<keyword evidence="7" id="KW-0843">Virulence</keyword>
<evidence type="ECO:0000256" key="2">
    <source>
        <dbReference type="ARBA" id="ARBA00004370"/>
    </source>
</evidence>
<evidence type="ECO:0000256" key="1">
    <source>
        <dbReference type="ARBA" id="ARBA00001913"/>
    </source>
</evidence>
<dbReference type="SUPFAM" id="SSF55486">
    <property type="entry name" value="Metalloproteases ('zincins'), catalytic domain"/>
    <property type="match status" value="1"/>
</dbReference>
<evidence type="ECO:0000256" key="8">
    <source>
        <dbReference type="ARBA" id="ARBA00023136"/>
    </source>
</evidence>
<comment type="cofactor">
    <cofactor evidence="1">
        <name>Ca(2+)</name>
        <dbReference type="ChEBI" id="CHEBI:29108"/>
    </cofactor>
</comment>
<dbReference type="InterPro" id="IPR001343">
    <property type="entry name" value="Hemolysn_Ca-bd"/>
</dbReference>
<dbReference type="InterPro" id="IPR013858">
    <property type="entry name" value="Peptidase_M10B_C"/>
</dbReference>
<keyword evidence="8" id="KW-0472">Membrane</keyword>
<keyword evidence="4" id="KW-0964">Secreted</keyword>
<dbReference type="OrthoDB" id="733404at2"/>
<evidence type="ECO:0000256" key="5">
    <source>
        <dbReference type="ARBA" id="ARBA00022656"/>
    </source>
</evidence>
<keyword evidence="11" id="KW-1185">Reference proteome</keyword>
<dbReference type="PROSITE" id="PS00330">
    <property type="entry name" value="HEMOLYSIN_CALCIUM"/>
    <property type="match status" value="3"/>
</dbReference>
<evidence type="ECO:0000256" key="7">
    <source>
        <dbReference type="ARBA" id="ARBA00023026"/>
    </source>
</evidence>
<reference evidence="10 11" key="1">
    <citation type="submission" date="2013-07" db="EMBL/GenBank/DDBJ databases">
        <title>Completed genome of Sphingomonas sanxanigenens NX02.</title>
        <authorList>
            <person name="Ma T."/>
            <person name="Huang H."/>
            <person name="Wu M."/>
            <person name="Li X."/>
            <person name="Li G."/>
        </authorList>
    </citation>
    <scope>NUCLEOTIDE SEQUENCE [LARGE SCALE GENOMIC DNA]</scope>
    <source>
        <strain evidence="10 11">NX02</strain>
    </source>
</reference>
<comment type="subcellular location">
    <subcellularLocation>
        <location evidence="2">Membrane</location>
    </subcellularLocation>
    <subcellularLocation>
        <location evidence="3">Secreted</location>
    </subcellularLocation>
</comment>
<keyword evidence="6" id="KW-0677">Repeat</keyword>
<evidence type="ECO:0000313" key="11">
    <source>
        <dbReference type="Proteomes" id="UP000018851"/>
    </source>
</evidence>
<dbReference type="STRING" id="1123269.NX02_17550"/>
<dbReference type="GO" id="GO:0008237">
    <property type="term" value="F:metallopeptidase activity"/>
    <property type="evidence" value="ECO:0007669"/>
    <property type="project" value="InterPro"/>
</dbReference>
<dbReference type="PATRIC" id="fig|1123269.5.peg.3436"/>
<dbReference type="HOGENOM" id="CLU_022420_0_0_5"/>
<dbReference type="Pfam" id="PF08548">
    <property type="entry name" value="Peptidase_M10_C"/>
    <property type="match status" value="1"/>
</dbReference>
<dbReference type="Gene3D" id="3.40.390.10">
    <property type="entry name" value="Collagenase (Catalytic Domain)"/>
    <property type="match status" value="1"/>
</dbReference>
<dbReference type="KEGG" id="ssan:NX02_17550"/>
<dbReference type="InterPro" id="IPR050557">
    <property type="entry name" value="RTX_toxin/Mannuronan_C5-epim"/>
</dbReference>
<evidence type="ECO:0000256" key="3">
    <source>
        <dbReference type="ARBA" id="ARBA00004613"/>
    </source>
</evidence>
<dbReference type="PRINTS" id="PR00313">
    <property type="entry name" value="CABNDNGRPT"/>
</dbReference>
<sequence length="800" mass="83263">MPGSVIAAEADTTLTGSLSGTETEDLIAIELVAGQTYSFAYRGTVEGGIEDPYLALFGPGNAYITEDDDGGAGRTSQITYTATVTGTHYLYATSWYTLEYGDPTLDTGNYTIDVWEQDPAKDAPDTIEGAEVLTPGETTFGYLDSATDIDLYQITAEAGKVYSFTYAGGIAGAAELGDPFPGENIGYVSVYDSEGNLVADGLNYETGVSFFAETGGTYYVQVEPYDPSLLGGYTLDVSEIDPSDLDPLDSIDWQSAANVPFVDVDGVPTAYVYFAPAGENFGELGDDGNPMITYGWQQFQIDGVMKALGEFEEILGVNYVITTDVNQATFRLLTTESEEYGAYFYPRDPSYGTQQGIAAFNLLSGGFTLPASLQPGGFSYAVILHEFGHAHGLSHPHDNGGGSDIMLGVTGSDSLGVYDLNQGVYTVMSYNDGWATHPSGPLTYSRANIGYGWSGSLSAFDIAQLQTRYGVHAQNGGNTLYRLDDANVVGTFFETIWDTGGTDIIRYDGARDAHIDLLAATLDYSPTGGGVVSYVDTIYGGYTIANTVVIENANGGSGDDVILGNDVRNILIGNAGDDTLMGRAGDDILYGYAGNDVLEGGDGNDTLRGGLGNDTLDGGDGNDSLLGEEGDNILIGGAGRDTVYGAGGVDTIDGGDGNDTLRGGVDNDVIEGGAGDDTILGETGDDIITGGAGRDTMLGGAGADTFVFEDVTDSTAAFRDVIRDFAKGDDLIDLSAIDSGAAGGAFSLVSSFSGTAGELVVTNVGAFQQIRGDVNGDSIADFAILVTVTGGSLAAADFVL</sequence>
<dbReference type="InterPro" id="IPR011049">
    <property type="entry name" value="Serralysin-like_metalloprot_C"/>
</dbReference>
<dbReference type="PRINTS" id="PR01488">
    <property type="entry name" value="RTXTOXINA"/>
</dbReference>
<dbReference type="AlphaFoldDB" id="W0AB86"/>
<dbReference type="Proteomes" id="UP000018851">
    <property type="component" value="Chromosome"/>
</dbReference>
<feature type="domain" description="Peptidase M10 serralysin C-terminal" evidence="9">
    <location>
        <begin position="466"/>
        <end position="799"/>
    </location>
</feature>
<dbReference type="GO" id="GO:0005509">
    <property type="term" value="F:calcium ion binding"/>
    <property type="evidence" value="ECO:0007669"/>
    <property type="project" value="InterPro"/>
</dbReference>
<dbReference type="Gene3D" id="2.150.10.10">
    <property type="entry name" value="Serralysin-like metalloprotease, C-terminal"/>
    <property type="match status" value="3"/>
</dbReference>
<evidence type="ECO:0000313" key="10">
    <source>
        <dbReference type="EMBL" id="AHE55184.1"/>
    </source>
</evidence>
<dbReference type="GO" id="GO:0005615">
    <property type="term" value="C:extracellular space"/>
    <property type="evidence" value="ECO:0007669"/>
    <property type="project" value="InterPro"/>
</dbReference>
<dbReference type="EMBL" id="CP006644">
    <property type="protein sequence ID" value="AHE55184.1"/>
    <property type="molecule type" value="Genomic_DNA"/>
</dbReference>
<dbReference type="InterPro" id="IPR024079">
    <property type="entry name" value="MetalloPept_cat_dom_sf"/>
</dbReference>
<name>W0AB86_9SPHN</name>
<dbReference type="Pfam" id="PF00353">
    <property type="entry name" value="HemolysinCabind"/>
    <property type="match status" value="4"/>
</dbReference>
<dbReference type="PANTHER" id="PTHR38340:SF1">
    <property type="entry name" value="S-LAYER PROTEIN"/>
    <property type="match status" value="1"/>
</dbReference>
<dbReference type="GO" id="GO:0090729">
    <property type="term" value="F:toxin activity"/>
    <property type="evidence" value="ECO:0007669"/>
    <property type="project" value="UniProtKB-KW"/>
</dbReference>
<evidence type="ECO:0000259" key="9">
    <source>
        <dbReference type="Pfam" id="PF08548"/>
    </source>
</evidence>
<dbReference type="SUPFAM" id="SSF51120">
    <property type="entry name" value="beta-Roll"/>
    <property type="match status" value="3"/>
</dbReference>
<protein>
    <recommendedName>
        <fullName evidence="9">Peptidase M10 serralysin C-terminal domain-containing protein</fullName>
    </recommendedName>
</protein>